<keyword evidence="1" id="KW-0812">Transmembrane</keyword>
<evidence type="ECO:0000256" key="1">
    <source>
        <dbReference type="SAM" id="Phobius"/>
    </source>
</evidence>
<feature type="transmembrane region" description="Helical" evidence="1">
    <location>
        <begin position="175"/>
        <end position="201"/>
    </location>
</feature>
<sequence>MAKTSNGIVRMLIPFCVVCVALLYIIGLTVALIVDSINAIKAYSAYIDGNYPGNSVYSQLISLQRGYLMFYIILAALAAVAFAVFALCFARTVFPRVKAARLAAKEGSMALFPTERGGALAITCYCLVFVALLVGIYMMASHFGSAYRSFMSFMEDSGSLFDDYQDVYYDSIRYYITYITVFIAGMALSAAAFVAFVFSAVKSFRINAQSKCV</sequence>
<evidence type="ECO:0000313" key="2">
    <source>
        <dbReference type="EMBL" id="HIR66512.1"/>
    </source>
</evidence>
<dbReference type="AlphaFoldDB" id="A0A9D1E5I2"/>
<keyword evidence="1" id="KW-1133">Transmembrane helix</keyword>
<proteinExistence type="predicted"/>
<feature type="transmembrane region" description="Helical" evidence="1">
    <location>
        <begin position="119"/>
        <end position="140"/>
    </location>
</feature>
<protein>
    <submittedName>
        <fullName evidence="2">Uncharacterized protein</fullName>
    </submittedName>
</protein>
<reference evidence="2" key="1">
    <citation type="submission" date="2020-10" db="EMBL/GenBank/DDBJ databases">
        <authorList>
            <person name="Gilroy R."/>
        </authorList>
    </citation>
    <scope>NUCLEOTIDE SEQUENCE</scope>
    <source>
        <strain evidence="2">ChiW16-3235</strain>
    </source>
</reference>
<evidence type="ECO:0000313" key="3">
    <source>
        <dbReference type="Proteomes" id="UP000823913"/>
    </source>
</evidence>
<feature type="transmembrane region" description="Helical" evidence="1">
    <location>
        <begin position="68"/>
        <end position="90"/>
    </location>
</feature>
<gene>
    <name evidence="2" type="ORF">IAB94_00515</name>
</gene>
<comment type="caution">
    <text evidence="2">The sequence shown here is derived from an EMBL/GenBank/DDBJ whole genome shotgun (WGS) entry which is preliminary data.</text>
</comment>
<reference evidence="2" key="2">
    <citation type="journal article" date="2021" name="PeerJ">
        <title>Extensive microbial diversity within the chicken gut microbiome revealed by metagenomics and culture.</title>
        <authorList>
            <person name="Gilroy R."/>
            <person name="Ravi A."/>
            <person name="Getino M."/>
            <person name="Pursley I."/>
            <person name="Horton D.L."/>
            <person name="Alikhan N.F."/>
            <person name="Baker D."/>
            <person name="Gharbi K."/>
            <person name="Hall N."/>
            <person name="Watson M."/>
            <person name="Adriaenssens E.M."/>
            <person name="Foster-Nyarko E."/>
            <person name="Jarju S."/>
            <person name="Secka A."/>
            <person name="Antonio M."/>
            <person name="Oren A."/>
            <person name="Chaudhuri R.R."/>
            <person name="La Ragione R."/>
            <person name="Hildebrand F."/>
            <person name="Pallen M.J."/>
        </authorList>
    </citation>
    <scope>NUCLEOTIDE SEQUENCE</scope>
    <source>
        <strain evidence="2">ChiW16-3235</strain>
    </source>
</reference>
<dbReference type="Proteomes" id="UP000823913">
    <property type="component" value="Unassembled WGS sequence"/>
</dbReference>
<accession>A0A9D1E5I2</accession>
<feature type="transmembrane region" description="Helical" evidence="1">
    <location>
        <begin position="12"/>
        <end position="34"/>
    </location>
</feature>
<organism evidence="2 3">
    <name type="scientific">Candidatus Coproplasma avicola</name>
    <dbReference type="NCBI Taxonomy" id="2840744"/>
    <lineage>
        <taxon>Bacteria</taxon>
        <taxon>Bacillati</taxon>
        <taxon>Bacillota</taxon>
        <taxon>Clostridia</taxon>
        <taxon>Eubacteriales</taxon>
        <taxon>Candidatus Coproplasma</taxon>
    </lineage>
</organism>
<name>A0A9D1E5I2_9FIRM</name>
<dbReference type="EMBL" id="DVHK01000011">
    <property type="protein sequence ID" value="HIR66512.1"/>
    <property type="molecule type" value="Genomic_DNA"/>
</dbReference>
<keyword evidence="1" id="KW-0472">Membrane</keyword>